<reference evidence="3" key="1">
    <citation type="submission" date="2022-08" db="UniProtKB">
        <authorList>
            <consortium name="EnsemblMetazoa"/>
        </authorList>
    </citation>
    <scope>IDENTIFICATION</scope>
    <source>
        <strain evidence="3">EBRO</strain>
    </source>
</reference>
<organism evidence="3">
    <name type="scientific">Anopheles atroparvus</name>
    <name type="common">European mosquito</name>
    <dbReference type="NCBI Taxonomy" id="41427"/>
    <lineage>
        <taxon>Eukaryota</taxon>
        <taxon>Metazoa</taxon>
        <taxon>Ecdysozoa</taxon>
        <taxon>Arthropoda</taxon>
        <taxon>Hexapoda</taxon>
        <taxon>Insecta</taxon>
        <taxon>Pterygota</taxon>
        <taxon>Neoptera</taxon>
        <taxon>Endopterygota</taxon>
        <taxon>Diptera</taxon>
        <taxon>Nematocera</taxon>
        <taxon>Culicoidea</taxon>
        <taxon>Culicidae</taxon>
        <taxon>Anophelinae</taxon>
        <taxon>Anopheles</taxon>
    </lineage>
</organism>
<sequence>MMVPCSLASHYNDDMRIGSQYVYELVCLENEVLQETMPCCEPTCDHDCSNVKCAEVYVRQPTCVCKPGYVRHKGKCIPKSNCPPKPPTPPTCGDNEELLPSPPCCEPTCTDDCSDCACRARYVDQPTCVCKKGYRRHNGKCIRVDQCPSCGPYATLASCAPCCEPTCENDCSNVLCIAACQGDPVCVCQQGYVKHNGTCVKRELCPPKSFQLKQYCRCRGRKKQPTVAPTVPVVYQYPPTGAPPTIPPLCDYCKLPEPSKPVYYQHPPTYPPAKYGPPATYSPPTAPPPTCVPPSPPPPPVYYTRSVYTMPTAPPPCPYAPTTPKPYYQQHQQHKQQQLPSSYQDQPYYAIPALQRCACGASTPTACPSCAGGYGQPVRQYNMPPISYNVVTPASCTATAPPPTAPPATSCPNVPQMVYNVPHPAPYQPQSYYGQPHQDQPYVKQPVTSAPKPIDVTYIALPVGTTTPAPTMMCFGGV</sequence>
<dbReference type="STRING" id="41427.A0A182IST0"/>
<feature type="domain" description="EGF-like" evidence="2">
    <location>
        <begin position="170"/>
        <end position="200"/>
    </location>
</feature>
<dbReference type="EnsemblMetazoa" id="AATE004795-RA">
    <property type="protein sequence ID" value="AATE004795-PA.1"/>
    <property type="gene ID" value="AATE004795"/>
</dbReference>
<dbReference type="PANTHER" id="PTHR23259:SF69">
    <property type="entry name" value="GEO11767P1-RELATED"/>
    <property type="match status" value="1"/>
</dbReference>
<accession>A0A182IST0</accession>
<dbReference type="InterPro" id="IPR000742">
    <property type="entry name" value="EGF"/>
</dbReference>
<protein>
    <recommendedName>
        <fullName evidence="2">EGF-like domain-containing protein</fullName>
    </recommendedName>
</protein>
<feature type="domain" description="EGF-like" evidence="2">
    <location>
        <begin position="43"/>
        <end position="77"/>
    </location>
</feature>
<evidence type="ECO:0000259" key="2">
    <source>
        <dbReference type="SMART" id="SM00181"/>
    </source>
</evidence>
<dbReference type="InterPro" id="IPR051368">
    <property type="entry name" value="SerProtInhib-TIL_Domain"/>
</dbReference>
<dbReference type="SUPFAM" id="SSF57567">
    <property type="entry name" value="Serine protease inhibitors"/>
    <property type="match status" value="3"/>
</dbReference>
<dbReference type="CDD" id="cd19941">
    <property type="entry name" value="TIL"/>
    <property type="match status" value="2"/>
</dbReference>
<dbReference type="Gene3D" id="2.10.25.10">
    <property type="entry name" value="Laminin"/>
    <property type="match status" value="3"/>
</dbReference>
<dbReference type="SMART" id="SM00181">
    <property type="entry name" value="EGF"/>
    <property type="match status" value="3"/>
</dbReference>
<dbReference type="InterPro" id="IPR036084">
    <property type="entry name" value="Ser_inhib-like_sf"/>
</dbReference>
<dbReference type="PANTHER" id="PTHR23259">
    <property type="entry name" value="RIDDLE"/>
    <property type="match status" value="1"/>
</dbReference>
<evidence type="ECO:0000256" key="1">
    <source>
        <dbReference type="ARBA" id="ARBA00023157"/>
    </source>
</evidence>
<keyword evidence="1" id="KW-1015">Disulfide bond</keyword>
<proteinExistence type="predicted"/>
<dbReference type="VEuPathDB" id="VectorBase:AATE004795"/>
<name>A0A182IST0_ANOAO</name>
<evidence type="ECO:0000313" key="3">
    <source>
        <dbReference type="EnsemblMetazoa" id="AATE004795-PA.1"/>
    </source>
</evidence>
<feature type="domain" description="EGF-like" evidence="2">
    <location>
        <begin position="108"/>
        <end position="142"/>
    </location>
</feature>
<dbReference type="AlphaFoldDB" id="A0A182IST0"/>